<reference evidence="2 3" key="1">
    <citation type="submission" date="2023-08" db="EMBL/GenBank/DDBJ databases">
        <title>Black Yeasts Isolated from many extreme environments.</title>
        <authorList>
            <person name="Coleine C."/>
            <person name="Stajich J.E."/>
            <person name="Selbmann L."/>
        </authorList>
    </citation>
    <scope>NUCLEOTIDE SEQUENCE [LARGE SCALE GENOMIC DNA]</scope>
    <source>
        <strain evidence="2 3">CCFEE 5935</strain>
    </source>
</reference>
<dbReference type="AlphaFoldDB" id="A0AAV9NTV1"/>
<evidence type="ECO:0000313" key="2">
    <source>
        <dbReference type="EMBL" id="KAK5163002.1"/>
    </source>
</evidence>
<proteinExistence type="predicted"/>
<sequence length="581" mass="64612">MARCKVPAISMFLSWYYLIAITCVAACGEDPLETFGIHRRHDDLSAKGILDKSIEALGGQSALDNLKTVSSHAFIWRSFSIAESNVPGVADTGISVAGEQTISYDLSDPTQVVQRIDRKDVLGDYWTFQRTLLEIPESSLVVRSGQDGYACFVDGNEFLFAPPEAPFGYVDPFFAYILVRDAWRFSPAIVRSLQASTGTLATSMVQINDARLHPAVTDDSLNLTVIFDPETYLPARVRAYEDHPILGPSTNDVLLYNYTMVDGISLPQNIKLLYNEDLMLQEIQLNNFKINPSFPPTQFQGLPPAITNQTVSGAPPSPALYPEFATPAQIFEFSQNFFYAGPYSGTLPALKVVKPIDSLPNLYHLTFKDNTVYRTVVAVFDDAIMVTDAPPQQSHLVIQWVQETFNRSVTHLLVTHHHHDHNLGAEDYVAIGAKLVVPERFTYYWQQIKGVEFMTASLDRSEEQPFTHSDGKMQVHGIWHAVDAHSADWMYFTFTTACASADAEMGIVTADAWSPGVDPFGYGQRPVLQWLAIARMDGVPKEHTELPIHGDPQPASKLYPEIGYEYPEYTVGDFLGGACMC</sequence>
<dbReference type="GeneID" id="89932378"/>
<evidence type="ECO:0008006" key="4">
    <source>
        <dbReference type="Google" id="ProtNLM"/>
    </source>
</evidence>
<feature type="signal peptide" evidence="1">
    <location>
        <begin position="1"/>
        <end position="28"/>
    </location>
</feature>
<evidence type="ECO:0000256" key="1">
    <source>
        <dbReference type="SAM" id="SignalP"/>
    </source>
</evidence>
<keyword evidence="1" id="KW-0732">Signal</keyword>
<protein>
    <recommendedName>
        <fullName evidence="4">Metallo-beta-lactamase domain-containing protein</fullName>
    </recommendedName>
</protein>
<feature type="chain" id="PRO_5043317328" description="Metallo-beta-lactamase domain-containing protein" evidence="1">
    <location>
        <begin position="29"/>
        <end position="581"/>
    </location>
</feature>
<dbReference type="InterPro" id="IPR036866">
    <property type="entry name" value="RibonucZ/Hydroxyglut_hydro"/>
</dbReference>
<dbReference type="SUPFAM" id="SSF56281">
    <property type="entry name" value="Metallo-hydrolase/oxidoreductase"/>
    <property type="match status" value="1"/>
</dbReference>
<comment type="caution">
    <text evidence="2">The sequence shown here is derived from an EMBL/GenBank/DDBJ whole genome shotgun (WGS) entry which is preliminary data.</text>
</comment>
<dbReference type="Proteomes" id="UP001337655">
    <property type="component" value="Unassembled WGS sequence"/>
</dbReference>
<gene>
    <name evidence="2" type="ORF">LTR77_011057</name>
</gene>
<evidence type="ECO:0000313" key="3">
    <source>
        <dbReference type="Proteomes" id="UP001337655"/>
    </source>
</evidence>
<organism evidence="2 3">
    <name type="scientific">Saxophila tyrrhenica</name>
    <dbReference type="NCBI Taxonomy" id="1690608"/>
    <lineage>
        <taxon>Eukaryota</taxon>
        <taxon>Fungi</taxon>
        <taxon>Dikarya</taxon>
        <taxon>Ascomycota</taxon>
        <taxon>Pezizomycotina</taxon>
        <taxon>Dothideomycetes</taxon>
        <taxon>Dothideomycetidae</taxon>
        <taxon>Mycosphaerellales</taxon>
        <taxon>Extremaceae</taxon>
        <taxon>Saxophila</taxon>
    </lineage>
</organism>
<name>A0AAV9NTV1_9PEZI</name>
<dbReference type="EMBL" id="JAVRRT010000030">
    <property type="protein sequence ID" value="KAK5163002.1"/>
    <property type="molecule type" value="Genomic_DNA"/>
</dbReference>
<dbReference type="RefSeq" id="XP_064653592.1">
    <property type="nucleotide sequence ID" value="XM_064808270.1"/>
</dbReference>
<dbReference type="Gene3D" id="3.60.15.10">
    <property type="entry name" value="Ribonuclease Z/Hydroxyacylglutathione hydrolase-like"/>
    <property type="match status" value="1"/>
</dbReference>
<keyword evidence="3" id="KW-1185">Reference proteome</keyword>
<accession>A0AAV9NTV1</accession>